<dbReference type="Proteomes" id="UP001652628">
    <property type="component" value="Chromosome 4"/>
</dbReference>
<feature type="compositionally biased region" description="Basic and acidic residues" evidence="11">
    <location>
        <begin position="1071"/>
        <end position="1087"/>
    </location>
</feature>
<feature type="compositionally biased region" description="Polar residues" evidence="11">
    <location>
        <begin position="1039"/>
        <end position="1055"/>
    </location>
</feature>
<dbReference type="CTD" id="45816"/>
<dbReference type="PANTHER" id="PTHR14057">
    <property type="entry name" value="TRANSCRIPTION FACTOR ONECUT"/>
    <property type="match status" value="1"/>
</dbReference>
<dbReference type="CDD" id="cd00086">
    <property type="entry name" value="homeodomain"/>
    <property type="match status" value="1"/>
</dbReference>
<keyword evidence="3 10" id="KW-0805">Transcription regulation</keyword>
<feature type="compositionally biased region" description="Gly residues" evidence="11">
    <location>
        <begin position="394"/>
        <end position="403"/>
    </location>
</feature>
<feature type="region of interest" description="Disordered" evidence="11">
    <location>
        <begin position="380"/>
        <end position="405"/>
    </location>
</feature>
<gene>
    <name evidence="15" type="primary">onecut</name>
</gene>
<feature type="region of interest" description="Disordered" evidence="11">
    <location>
        <begin position="30"/>
        <end position="49"/>
    </location>
</feature>
<dbReference type="InterPro" id="IPR001356">
    <property type="entry name" value="HD"/>
</dbReference>
<feature type="compositionally biased region" description="Acidic residues" evidence="11">
    <location>
        <begin position="303"/>
        <end position="322"/>
    </location>
</feature>
<dbReference type="InterPro" id="IPR010982">
    <property type="entry name" value="Lambda_DNA-bd_dom_sf"/>
</dbReference>
<dbReference type="GO" id="GO:0000981">
    <property type="term" value="F:DNA-binding transcription factor activity, RNA polymerase II-specific"/>
    <property type="evidence" value="ECO:0007669"/>
    <property type="project" value="TreeGrafter"/>
</dbReference>
<dbReference type="SMART" id="SM00389">
    <property type="entry name" value="HOX"/>
    <property type="match status" value="1"/>
</dbReference>
<dbReference type="InterPro" id="IPR051649">
    <property type="entry name" value="CUT_Homeobox"/>
</dbReference>
<keyword evidence="6 10" id="KW-0804">Transcription</keyword>
<dbReference type="PANTHER" id="PTHR14057:SF47">
    <property type="entry name" value="HOMEOBOX PROTEIN ONECUT"/>
    <property type="match status" value="1"/>
</dbReference>
<evidence type="ECO:0000259" key="13">
    <source>
        <dbReference type="PROSITE" id="PS51042"/>
    </source>
</evidence>
<dbReference type="RefSeq" id="XP_016944190.2">
    <property type="nucleotide sequence ID" value="XM_017088701.4"/>
</dbReference>
<feature type="region of interest" description="Disordered" evidence="11">
    <location>
        <begin position="741"/>
        <end position="779"/>
    </location>
</feature>
<feature type="domain" description="CUT" evidence="13">
    <location>
        <begin position="770"/>
        <end position="856"/>
    </location>
</feature>
<dbReference type="Pfam" id="PF00046">
    <property type="entry name" value="Homeodomain"/>
    <property type="match status" value="1"/>
</dbReference>
<evidence type="ECO:0000256" key="1">
    <source>
        <dbReference type="ARBA" id="ARBA00004123"/>
    </source>
</evidence>
<dbReference type="PROSITE" id="PS50071">
    <property type="entry name" value="HOMEOBOX_2"/>
    <property type="match status" value="1"/>
</dbReference>
<dbReference type="Pfam" id="PF02376">
    <property type="entry name" value="CUT"/>
    <property type="match status" value="1"/>
</dbReference>
<dbReference type="AlphaFoldDB" id="A0AB39ZW26"/>
<protein>
    <recommendedName>
        <fullName evidence="10">One cut domain family member</fullName>
    </recommendedName>
</protein>
<dbReference type="GeneID" id="108020407"/>
<feature type="compositionally biased region" description="Low complexity" evidence="11">
    <location>
        <begin position="751"/>
        <end position="761"/>
    </location>
</feature>
<dbReference type="PROSITE" id="PS51042">
    <property type="entry name" value="CUT"/>
    <property type="match status" value="1"/>
</dbReference>
<feature type="region of interest" description="Disordered" evidence="11">
    <location>
        <begin position="249"/>
        <end position="268"/>
    </location>
</feature>
<evidence type="ECO:0000313" key="15">
    <source>
        <dbReference type="RefSeq" id="XP_016944190.2"/>
    </source>
</evidence>
<dbReference type="SUPFAM" id="SSF46689">
    <property type="entry name" value="Homeodomain-like"/>
    <property type="match status" value="1"/>
</dbReference>
<dbReference type="InterPro" id="IPR003350">
    <property type="entry name" value="CUT_dom"/>
</dbReference>
<reference evidence="15" key="1">
    <citation type="submission" date="2025-08" db="UniProtKB">
        <authorList>
            <consortium name="RefSeq"/>
        </authorList>
    </citation>
    <scope>IDENTIFICATION</scope>
</reference>
<evidence type="ECO:0000313" key="14">
    <source>
        <dbReference type="Proteomes" id="UP001652628"/>
    </source>
</evidence>
<feature type="compositionally biased region" description="Low complexity" evidence="11">
    <location>
        <begin position="1024"/>
        <end position="1033"/>
    </location>
</feature>
<sequence length="1095" mass="118208">MESISEIIDHQTFSQDLVEDATDFITVGHHSERQSQSHHQHQEGGTDSGEDLAISLQTMTACPRSDGSSGGKKHRSGPGSRSGSGLVSGSGSDSVVMVIDSMGHSNRQTSFQIVSQQLQPRTMALPFGLLQPDRHNTQQCPERMVSSSPVDFVASDISLDGLTVDSMSQSVLSQEMAIKQEQKLLIAQSKSLDQGHKRIRMHVDVASVNAGLGVDVDEMDDISSDDVGCDDEGITLNQHHQQLLEQQQQYGLTSHHPHHQAQAQALHGLHHRSAQLEMGLEAVHGEVLSVIVHSQDSDKEVDGEGDADGEGDGDPEDEDDDDRDSRSRGQLLSHSSYQTLTSVNDRLSPPGFSQTSYATLTPIQPLPPISTMSEKFAYSGHISGGDSGDADVNGGEGGGGVVEGGEVTNQSAEAAGTGSISSGNVASSGCNNNDCSSFSALTMPMGSGHLGLGVLSGVQSPYSSYEKLSSMISPPPNNYLVSCDLHASVSGRVSNSSQLQLNHNGHKKESAISHGHPHGHADVNGGKFAYSGHMSGGESADTDVNGEKFSYSDHISGGDSGDADVNGEKFVYSDHISGADSGPGVNGGTNWLQMHPEREVRLHMPVDLEARFHIPLERRSRLNMPPERGHLNRQLPTATPICPPDWKSDDWKHGNGSIVSLSADLPVVVSLTPTPPPVTDDSSGLKLNERLSPGQRPQFFLDKDQETSTVTAEQCSPNIHGTPHSVCAIHQQPQSALLNGFQGASQQTKMSVSASPKASVASGGGGSSRNGNTSDMEEINTKDLAQRISAELKRYSIPQAIFAQRVLCRSQGTLSDLLRNPKPWSKLKSGRETFRRMYKWLQEPEFQRMSALRMAAAQIPQRAVLGSGMTLGPATGSTSTIPTDLDSHVGPTLTPNAPPNESVSSSASTPVTIVSATNIVSCRRKEEPQIEQMPQPKKPRLVFTDLQRRTLQAIFKETKRPSKEMQVTIARQLGLEPTTVGNFFMNARRRSMDKWRDDDSKNSMHLSHSRQQQQDEQEEDESHSQSQSQNQSHNHNHNPASLTQENYSSLHTTAMSPLGAFDEEADMDLELESHDFDLVDPDDHGDTNDPNGDML</sequence>
<accession>A0AB39ZW26</accession>
<feature type="domain" description="Homeobox" evidence="12">
    <location>
        <begin position="934"/>
        <end position="994"/>
    </location>
</feature>
<proteinExistence type="inferred from homology"/>
<dbReference type="GO" id="GO:0005634">
    <property type="term" value="C:nucleus"/>
    <property type="evidence" value="ECO:0007669"/>
    <property type="project" value="UniProtKB-SubCell"/>
</dbReference>
<comment type="subcellular location">
    <subcellularLocation>
        <location evidence="1 8 9">Nucleus</location>
    </subcellularLocation>
</comment>
<keyword evidence="14" id="KW-1185">Reference proteome</keyword>
<feature type="compositionally biased region" description="Polar residues" evidence="11">
    <location>
        <begin position="741"/>
        <end position="750"/>
    </location>
</feature>
<feature type="region of interest" description="Disordered" evidence="11">
    <location>
        <begin position="61"/>
        <end position="92"/>
    </location>
</feature>
<evidence type="ECO:0000256" key="8">
    <source>
        <dbReference type="PROSITE-ProRule" id="PRU00108"/>
    </source>
</evidence>
<evidence type="ECO:0000256" key="5">
    <source>
        <dbReference type="ARBA" id="ARBA00023155"/>
    </source>
</evidence>
<name>A0AB39ZW26_DROSZ</name>
<keyword evidence="7 8" id="KW-0539">Nucleus</keyword>
<feature type="compositionally biased region" description="Polar residues" evidence="11">
    <location>
        <begin position="328"/>
        <end position="348"/>
    </location>
</feature>
<dbReference type="InterPro" id="IPR009057">
    <property type="entry name" value="Homeodomain-like_sf"/>
</dbReference>
<feature type="region of interest" description="Disordered" evidence="11">
    <location>
        <begin position="294"/>
        <end position="348"/>
    </location>
</feature>
<evidence type="ECO:0000256" key="3">
    <source>
        <dbReference type="ARBA" id="ARBA00023015"/>
    </source>
</evidence>
<evidence type="ECO:0000256" key="7">
    <source>
        <dbReference type="ARBA" id="ARBA00023242"/>
    </source>
</evidence>
<evidence type="ECO:0000256" key="4">
    <source>
        <dbReference type="ARBA" id="ARBA00023125"/>
    </source>
</evidence>
<dbReference type="GO" id="GO:0000978">
    <property type="term" value="F:RNA polymerase II cis-regulatory region sequence-specific DNA binding"/>
    <property type="evidence" value="ECO:0007669"/>
    <property type="project" value="TreeGrafter"/>
</dbReference>
<evidence type="ECO:0000259" key="12">
    <source>
        <dbReference type="PROSITE" id="PS50071"/>
    </source>
</evidence>
<keyword evidence="5 8" id="KW-0371">Homeobox</keyword>
<evidence type="ECO:0000256" key="6">
    <source>
        <dbReference type="ARBA" id="ARBA00023163"/>
    </source>
</evidence>
<feature type="DNA-binding region" description="Homeobox" evidence="8">
    <location>
        <begin position="936"/>
        <end position="995"/>
    </location>
</feature>
<evidence type="ECO:0000256" key="11">
    <source>
        <dbReference type="SAM" id="MobiDB-lite"/>
    </source>
</evidence>
<evidence type="ECO:0000256" key="9">
    <source>
        <dbReference type="RuleBase" id="RU000682"/>
    </source>
</evidence>
<dbReference type="Gene3D" id="1.10.10.60">
    <property type="entry name" value="Homeodomain-like"/>
    <property type="match status" value="1"/>
</dbReference>
<evidence type="ECO:0000256" key="10">
    <source>
        <dbReference type="RuleBase" id="RU361129"/>
    </source>
</evidence>
<comment type="similarity">
    <text evidence="2 10">Belongs to the CUT homeobox family.</text>
</comment>
<feature type="region of interest" description="Disordered" evidence="11">
    <location>
        <begin position="994"/>
        <end position="1095"/>
    </location>
</feature>
<dbReference type="SUPFAM" id="SSF47413">
    <property type="entry name" value="lambda repressor-like DNA-binding domains"/>
    <property type="match status" value="1"/>
</dbReference>
<dbReference type="Gene3D" id="1.10.260.40">
    <property type="entry name" value="lambda repressor-like DNA-binding domains"/>
    <property type="match status" value="1"/>
</dbReference>
<organism evidence="14 15">
    <name type="scientific">Drosophila suzukii</name>
    <name type="common">Spotted-wing drosophila fruit fly</name>
    <dbReference type="NCBI Taxonomy" id="28584"/>
    <lineage>
        <taxon>Eukaryota</taxon>
        <taxon>Metazoa</taxon>
        <taxon>Ecdysozoa</taxon>
        <taxon>Arthropoda</taxon>
        <taxon>Hexapoda</taxon>
        <taxon>Insecta</taxon>
        <taxon>Pterygota</taxon>
        <taxon>Neoptera</taxon>
        <taxon>Endopterygota</taxon>
        <taxon>Diptera</taxon>
        <taxon>Brachycera</taxon>
        <taxon>Muscomorpha</taxon>
        <taxon>Ephydroidea</taxon>
        <taxon>Drosophilidae</taxon>
        <taxon>Drosophila</taxon>
        <taxon>Sophophora</taxon>
    </lineage>
</organism>
<keyword evidence="4 8" id="KW-0238">DNA-binding</keyword>
<feature type="compositionally biased region" description="Acidic residues" evidence="11">
    <location>
        <begin position="1061"/>
        <end position="1070"/>
    </location>
</feature>
<dbReference type="SMART" id="SM01109">
    <property type="entry name" value="CUT"/>
    <property type="match status" value="1"/>
</dbReference>
<evidence type="ECO:0000256" key="2">
    <source>
        <dbReference type="ARBA" id="ARBA00008190"/>
    </source>
</evidence>
<feature type="compositionally biased region" description="Basic and acidic residues" evidence="11">
    <location>
        <begin position="30"/>
        <end position="44"/>
    </location>
</feature>